<evidence type="ECO:0000313" key="3">
    <source>
        <dbReference type="Proteomes" id="UP000306402"/>
    </source>
</evidence>
<feature type="transmembrane region" description="Helical" evidence="1">
    <location>
        <begin position="31"/>
        <end position="52"/>
    </location>
</feature>
<gene>
    <name evidence="2" type="ORF">FEN17_04260</name>
</gene>
<keyword evidence="1" id="KW-0812">Transmembrane</keyword>
<feature type="transmembrane region" description="Helical" evidence="1">
    <location>
        <begin position="147"/>
        <end position="165"/>
    </location>
</feature>
<dbReference type="OrthoDB" id="756650at2"/>
<keyword evidence="1" id="KW-0472">Membrane</keyword>
<dbReference type="RefSeq" id="WP_138364045.1">
    <property type="nucleotide sequence ID" value="NZ_VCEJ01000002.1"/>
</dbReference>
<feature type="transmembrane region" description="Helical" evidence="1">
    <location>
        <begin position="368"/>
        <end position="386"/>
    </location>
</feature>
<feature type="transmembrane region" description="Helical" evidence="1">
    <location>
        <begin position="170"/>
        <end position="186"/>
    </location>
</feature>
<feature type="transmembrane region" description="Helical" evidence="1">
    <location>
        <begin position="319"/>
        <end position="338"/>
    </location>
</feature>
<protein>
    <recommendedName>
        <fullName evidence="4">O-antigen ligase family protein</fullName>
    </recommendedName>
</protein>
<feature type="transmembrane region" description="Helical" evidence="1">
    <location>
        <begin position="93"/>
        <end position="112"/>
    </location>
</feature>
<proteinExistence type="predicted"/>
<keyword evidence="3" id="KW-1185">Reference proteome</keyword>
<feature type="transmembrane region" description="Helical" evidence="1">
    <location>
        <begin position="124"/>
        <end position="141"/>
    </location>
</feature>
<dbReference type="Proteomes" id="UP000306402">
    <property type="component" value="Unassembled WGS sequence"/>
</dbReference>
<keyword evidence="1" id="KW-1133">Transmembrane helix</keyword>
<feature type="transmembrane region" description="Helical" evidence="1">
    <location>
        <begin position="345"/>
        <end position="362"/>
    </location>
</feature>
<evidence type="ECO:0000313" key="2">
    <source>
        <dbReference type="EMBL" id="TLV02836.1"/>
    </source>
</evidence>
<evidence type="ECO:0008006" key="4">
    <source>
        <dbReference type="Google" id="ProtNLM"/>
    </source>
</evidence>
<dbReference type="AlphaFoldDB" id="A0A5R9L2Q1"/>
<comment type="caution">
    <text evidence="2">The sequence shown here is derived from an EMBL/GenBank/DDBJ whole genome shotgun (WGS) entry which is preliminary data.</text>
</comment>
<organism evidence="2 3">
    <name type="scientific">Dyadobacter luticola</name>
    <dbReference type="NCBI Taxonomy" id="1979387"/>
    <lineage>
        <taxon>Bacteria</taxon>
        <taxon>Pseudomonadati</taxon>
        <taxon>Bacteroidota</taxon>
        <taxon>Cytophagia</taxon>
        <taxon>Cytophagales</taxon>
        <taxon>Spirosomataceae</taxon>
        <taxon>Dyadobacter</taxon>
    </lineage>
</organism>
<reference evidence="2 3" key="1">
    <citation type="submission" date="2019-05" db="EMBL/GenBank/DDBJ databases">
        <authorList>
            <person name="Qu J.-H."/>
        </authorList>
    </citation>
    <scope>NUCLEOTIDE SEQUENCE [LARGE SCALE GENOMIC DNA]</scope>
    <source>
        <strain evidence="2 3">T17</strain>
    </source>
</reference>
<name>A0A5R9L2Q1_9BACT</name>
<feature type="transmembrane region" description="Helical" evidence="1">
    <location>
        <begin position="64"/>
        <end position="81"/>
    </location>
</feature>
<accession>A0A5R9L2Q1</accession>
<evidence type="ECO:0000256" key="1">
    <source>
        <dbReference type="SAM" id="Phobius"/>
    </source>
</evidence>
<dbReference type="EMBL" id="VCEJ01000002">
    <property type="protein sequence ID" value="TLV02836.1"/>
    <property type="molecule type" value="Genomic_DNA"/>
</dbReference>
<feature type="transmembrane region" description="Helical" evidence="1">
    <location>
        <begin position="214"/>
        <end position="231"/>
    </location>
</feature>
<sequence>MFKILSARILLLIFFANFFYEENGLFIYKRIIYSILTYWAIFDLGRFTWNWIQERRMREMPSFYQTHLVTIIVFTLFNVFVDLRNPRLNLVTLINNPQAMLSVVPVFLFLIGRYAEDFTGVFKVLRLACIFFLMTWVITLPGRLPFYPGYIASHAILPFFLISFVDKKKMAFAITLLAAAAVFSMFSNYRIVLLQLLFFFGLFFSLGAVKNNNYLKFLIILLACGLVFIALNNLQDVLAMFKGILGKKDFDGDDTRSFLYQELFADFSTTELFFGRGFLGTYFSDYFLMLMENLDDTGDFYQRFGIEVGVLQLILKGGFVYYFLYTFPLWFIAVRGIFWHSELTIAFYISIYILTELLLMFFENIPYFNFQFSLLFLFAGFAYRVIYFRKKSIVPDTLVSVE</sequence>
<feature type="transmembrane region" description="Helical" evidence="1">
    <location>
        <begin position="192"/>
        <end position="209"/>
    </location>
</feature>